<sequence length="119" mass="13440">MHYVKDHRSAKVLYSKCHDPSSATEHARSAFVVREKADRGDGEKSSTFEEPHEEHLPVVESFAIFCNTDRFKNIYLPCLQVTIEDPTGVQGCHGDDFTNSLCKMSAAAFNIWHPMRVLA</sequence>
<gene>
    <name evidence="2" type="ORF">DNTS_035034</name>
</gene>
<dbReference type="AlphaFoldDB" id="A0A553MRL9"/>
<dbReference type="Proteomes" id="UP000316079">
    <property type="component" value="Unassembled WGS sequence"/>
</dbReference>
<name>A0A553MRL9_9TELE</name>
<evidence type="ECO:0000313" key="2">
    <source>
        <dbReference type="EMBL" id="TRY55822.1"/>
    </source>
</evidence>
<proteinExistence type="predicted"/>
<protein>
    <submittedName>
        <fullName evidence="2">Uncharacterized protein</fullName>
    </submittedName>
</protein>
<feature type="compositionally biased region" description="Basic and acidic residues" evidence="1">
    <location>
        <begin position="25"/>
        <end position="52"/>
    </location>
</feature>
<feature type="region of interest" description="Disordered" evidence="1">
    <location>
        <begin position="19"/>
        <end position="52"/>
    </location>
</feature>
<reference evidence="2 3" key="1">
    <citation type="journal article" date="2019" name="Sci. Data">
        <title>Hybrid genome assembly and annotation of Danionella translucida.</title>
        <authorList>
            <person name="Kadobianskyi M."/>
            <person name="Schulze L."/>
            <person name="Schuelke M."/>
            <person name="Judkewitz B."/>
        </authorList>
    </citation>
    <scope>NUCLEOTIDE SEQUENCE [LARGE SCALE GENOMIC DNA]</scope>
    <source>
        <strain evidence="2 3">Bolton</strain>
    </source>
</reference>
<dbReference type="OrthoDB" id="109543at2759"/>
<evidence type="ECO:0000256" key="1">
    <source>
        <dbReference type="SAM" id="MobiDB-lite"/>
    </source>
</evidence>
<comment type="caution">
    <text evidence="2">The sequence shown here is derived from an EMBL/GenBank/DDBJ whole genome shotgun (WGS) entry which is preliminary data.</text>
</comment>
<accession>A0A553MRL9</accession>
<keyword evidence="3" id="KW-1185">Reference proteome</keyword>
<organism evidence="2 3">
    <name type="scientific">Danionella cerebrum</name>
    <dbReference type="NCBI Taxonomy" id="2873325"/>
    <lineage>
        <taxon>Eukaryota</taxon>
        <taxon>Metazoa</taxon>
        <taxon>Chordata</taxon>
        <taxon>Craniata</taxon>
        <taxon>Vertebrata</taxon>
        <taxon>Euteleostomi</taxon>
        <taxon>Actinopterygii</taxon>
        <taxon>Neopterygii</taxon>
        <taxon>Teleostei</taxon>
        <taxon>Ostariophysi</taxon>
        <taxon>Cypriniformes</taxon>
        <taxon>Danionidae</taxon>
        <taxon>Danioninae</taxon>
        <taxon>Danionella</taxon>
    </lineage>
</organism>
<dbReference type="EMBL" id="SRMA01027307">
    <property type="protein sequence ID" value="TRY55822.1"/>
    <property type="molecule type" value="Genomic_DNA"/>
</dbReference>
<evidence type="ECO:0000313" key="3">
    <source>
        <dbReference type="Proteomes" id="UP000316079"/>
    </source>
</evidence>